<sequence>MVQNRQPTHHVRVLTPANLVRSSASEKSSSPVLPATNDPSRSTADHITLRLQGSPVTMIMLDYCSVWERIRDSGFPAVLGPEHRRCLKSRRLEHHRDRGLAASKLLDPCSRGSFEVKESSTNAHVDVGIICEDQKLLYHYIEYTEGGTSGETVYSHVLIRGPMTQRAFESARRHLADVFGDYTSAVEYSASQNQFILLTDGSGISFNLVSLGTKSKQFELLNGGGIKTALQIILCLKACDFKDKKFGVPLQEDLLVTPALMLLGEERAESPVSETLTSPPPGVTFSKGSKRVLIDDGLEDHISKRVRKSLNYGAPQQSHIQSMDLDEMVAVKGVVER</sequence>
<evidence type="ECO:0000256" key="1">
    <source>
        <dbReference type="SAM" id="MobiDB-lite"/>
    </source>
</evidence>
<accession>A0AAD5SHE3</accession>
<organism evidence="2 3">
    <name type="scientific">Rhizophlyctis rosea</name>
    <dbReference type="NCBI Taxonomy" id="64517"/>
    <lineage>
        <taxon>Eukaryota</taxon>
        <taxon>Fungi</taxon>
        <taxon>Fungi incertae sedis</taxon>
        <taxon>Chytridiomycota</taxon>
        <taxon>Chytridiomycota incertae sedis</taxon>
        <taxon>Chytridiomycetes</taxon>
        <taxon>Rhizophlyctidales</taxon>
        <taxon>Rhizophlyctidaceae</taxon>
        <taxon>Rhizophlyctis</taxon>
    </lineage>
</organism>
<keyword evidence="3" id="KW-1185">Reference proteome</keyword>
<comment type="caution">
    <text evidence="2">The sequence shown here is derived from an EMBL/GenBank/DDBJ whole genome shotgun (WGS) entry which is preliminary data.</text>
</comment>
<dbReference type="EMBL" id="JADGJD010000078">
    <property type="protein sequence ID" value="KAJ3055442.1"/>
    <property type="molecule type" value="Genomic_DNA"/>
</dbReference>
<name>A0AAD5SHE3_9FUNG</name>
<dbReference type="Proteomes" id="UP001212841">
    <property type="component" value="Unassembled WGS sequence"/>
</dbReference>
<gene>
    <name evidence="2" type="ORF">HK097_010475</name>
</gene>
<evidence type="ECO:0000313" key="2">
    <source>
        <dbReference type="EMBL" id="KAJ3055442.1"/>
    </source>
</evidence>
<reference evidence="2" key="1">
    <citation type="submission" date="2020-05" db="EMBL/GenBank/DDBJ databases">
        <title>Phylogenomic resolution of chytrid fungi.</title>
        <authorList>
            <person name="Stajich J.E."/>
            <person name="Amses K."/>
            <person name="Simmons R."/>
            <person name="Seto K."/>
            <person name="Myers J."/>
            <person name="Bonds A."/>
            <person name="Quandt C.A."/>
            <person name="Barry K."/>
            <person name="Liu P."/>
            <person name="Grigoriev I."/>
            <person name="Longcore J.E."/>
            <person name="James T.Y."/>
        </authorList>
    </citation>
    <scope>NUCLEOTIDE SEQUENCE</scope>
    <source>
        <strain evidence="2">JEL0318</strain>
    </source>
</reference>
<feature type="region of interest" description="Disordered" evidence="1">
    <location>
        <begin position="20"/>
        <end position="44"/>
    </location>
</feature>
<protein>
    <submittedName>
        <fullName evidence="2">Uncharacterized protein</fullName>
    </submittedName>
</protein>
<dbReference type="AlphaFoldDB" id="A0AAD5SHE3"/>
<proteinExistence type="predicted"/>
<feature type="compositionally biased region" description="Polar residues" evidence="1">
    <location>
        <begin position="20"/>
        <end position="42"/>
    </location>
</feature>
<evidence type="ECO:0000313" key="3">
    <source>
        <dbReference type="Proteomes" id="UP001212841"/>
    </source>
</evidence>